<dbReference type="SUPFAM" id="SSF52096">
    <property type="entry name" value="ClpP/crotonase"/>
    <property type="match status" value="1"/>
</dbReference>
<dbReference type="InterPro" id="IPR001753">
    <property type="entry name" value="Enoyl-CoA_hydra/iso"/>
</dbReference>
<dbReference type="RefSeq" id="WP_207883653.1">
    <property type="nucleotide sequence ID" value="NZ_JAFVMF010000028.1"/>
</dbReference>
<dbReference type="InterPro" id="IPR029045">
    <property type="entry name" value="ClpP/crotonase-like_dom_sf"/>
</dbReference>
<keyword evidence="4" id="KW-1185">Reference proteome</keyword>
<gene>
    <name evidence="3" type="ORF">J2D73_18085</name>
</gene>
<protein>
    <submittedName>
        <fullName evidence="3">Enoyl-CoA hydratase/isomerase family protein</fullName>
    </submittedName>
</protein>
<evidence type="ECO:0000256" key="2">
    <source>
        <dbReference type="RuleBase" id="RU003707"/>
    </source>
</evidence>
<dbReference type="InterPro" id="IPR018376">
    <property type="entry name" value="Enoyl-CoA_hyd/isom_CS"/>
</dbReference>
<dbReference type="EMBL" id="JAFVMF010000028">
    <property type="protein sequence ID" value="MBO1361696.1"/>
    <property type="molecule type" value="Genomic_DNA"/>
</dbReference>
<proteinExistence type="inferred from homology"/>
<dbReference type="PANTHER" id="PTHR43802:SF1">
    <property type="entry name" value="IP11341P-RELATED"/>
    <property type="match status" value="1"/>
</dbReference>
<evidence type="ECO:0000313" key="4">
    <source>
        <dbReference type="Proteomes" id="UP000664771"/>
    </source>
</evidence>
<comment type="caution">
    <text evidence="3">The sequence shown here is derived from an EMBL/GenBank/DDBJ whole genome shotgun (WGS) entry which is preliminary data.</text>
</comment>
<dbReference type="Pfam" id="PF00378">
    <property type="entry name" value="ECH_1"/>
    <property type="match status" value="1"/>
</dbReference>
<dbReference type="Proteomes" id="UP000664771">
    <property type="component" value="Unassembled WGS sequence"/>
</dbReference>
<organism evidence="3 4">
    <name type="scientific">Acetobacter sacchari</name>
    <dbReference type="NCBI Taxonomy" id="2661687"/>
    <lineage>
        <taxon>Bacteria</taxon>
        <taxon>Pseudomonadati</taxon>
        <taxon>Pseudomonadota</taxon>
        <taxon>Alphaproteobacteria</taxon>
        <taxon>Acetobacterales</taxon>
        <taxon>Acetobacteraceae</taxon>
        <taxon>Acetobacter</taxon>
    </lineage>
</organism>
<dbReference type="PANTHER" id="PTHR43802">
    <property type="entry name" value="ENOYL-COA HYDRATASE"/>
    <property type="match status" value="1"/>
</dbReference>
<reference evidence="3 4" key="1">
    <citation type="submission" date="2021-03" db="EMBL/GenBank/DDBJ databases">
        <title>The complete genome sequence of Acetobacter sacchari TBRC 11175.</title>
        <authorList>
            <person name="Charoenyingcharoen P."/>
            <person name="Yukphan P."/>
        </authorList>
    </citation>
    <scope>NUCLEOTIDE SEQUENCE [LARGE SCALE GENOMIC DNA]</scope>
    <source>
        <strain evidence="3 4">TBRC 11175</strain>
    </source>
</reference>
<accession>A0ABS3M0Q8</accession>
<dbReference type="PROSITE" id="PS00166">
    <property type="entry name" value="ENOYL_COA_HYDRATASE"/>
    <property type="match status" value="1"/>
</dbReference>
<name>A0ABS3M0Q8_9PROT</name>
<comment type="similarity">
    <text evidence="1 2">Belongs to the enoyl-CoA hydratase/isomerase family.</text>
</comment>
<sequence length="259" mass="27177">MSDTVMLEKREAVAIITLNRPDRANTLNRELKEALQAAALDASNDTAIRAVIVTGAGRHFCGGADLREITAATPQFATAAPSAGIALDWVPKPVIAAINGAAMGGGLEIALSCDFRFIATTAKVGLTEIRFGALPAGGGTARAPRLIGLANSKRLIMIGEPVDAAEALRMGLVDEVCEPDHLLAQALEMAKKLSERAPFAMRTAKMLLNASLEVGLDTALAFEKAMIAKMATPEEMQAARDEAAARSTTYANIFSKEGS</sequence>
<evidence type="ECO:0000256" key="1">
    <source>
        <dbReference type="ARBA" id="ARBA00005254"/>
    </source>
</evidence>
<dbReference type="Gene3D" id="3.90.226.10">
    <property type="entry name" value="2-enoyl-CoA Hydratase, Chain A, domain 1"/>
    <property type="match status" value="1"/>
</dbReference>
<dbReference type="CDD" id="cd06558">
    <property type="entry name" value="crotonase-like"/>
    <property type="match status" value="1"/>
</dbReference>
<evidence type="ECO:0000313" key="3">
    <source>
        <dbReference type="EMBL" id="MBO1361696.1"/>
    </source>
</evidence>